<gene>
    <name evidence="3" type="ORF">OXX778_LOCUS14457</name>
</gene>
<dbReference type="Gene3D" id="3.50.4.10">
    <property type="entry name" value="Hepatocyte Growth Factor"/>
    <property type="match status" value="1"/>
</dbReference>
<dbReference type="SMART" id="SM00473">
    <property type="entry name" value="PAN_AP"/>
    <property type="match status" value="1"/>
</dbReference>
<feature type="domain" description="Apple" evidence="2">
    <location>
        <begin position="266"/>
        <end position="346"/>
    </location>
</feature>
<keyword evidence="1" id="KW-0732">Signal</keyword>
<evidence type="ECO:0000313" key="4">
    <source>
        <dbReference type="Proteomes" id="UP000663879"/>
    </source>
</evidence>
<comment type="caution">
    <text evidence="3">The sequence shown here is derived from an EMBL/GenBank/DDBJ whole genome shotgun (WGS) entry which is preliminary data.</text>
</comment>
<evidence type="ECO:0000259" key="2">
    <source>
        <dbReference type="PROSITE" id="PS50948"/>
    </source>
</evidence>
<accession>A0A814DW39</accession>
<protein>
    <recommendedName>
        <fullName evidence="2">Apple domain-containing protein</fullName>
    </recommendedName>
</protein>
<evidence type="ECO:0000256" key="1">
    <source>
        <dbReference type="SAM" id="SignalP"/>
    </source>
</evidence>
<name>A0A814DW39_9BILA</name>
<organism evidence="3 4">
    <name type="scientific">Brachionus calyciflorus</name>
    <dbReference type="NCBI Taxonomy" id="104777"/>
    <lineage>
        <taxon>Eukaryota</taxon>
        <taxon>Metazoa</taxon>
        <taxon>Spiralia</taxon>
        <taxon>Gnathifera</taxon>
        <taxon>Rotifera</taxon>
        <taxon>Eurotatoria</taxon>
        <taxon>Monogononta</taxon>
        <taxon>Pseudotrocha</taxon>
        <taxon>Ploima</taxon>
        <taxon>Brachionidae</taxon>
        <taxon>Brachionus</taxon>
    </lineage>
</organism>
<keyword evidence="4" id="KW-1185">Reference proteome</keyword>
<sequence>MFQLKIFIFFFYFYISSLQSIKTNDLAKEIISRVIFKLSTQPDELTLSLLSDWNKVDLDEINFDFLNQYTYDQINKIILNLNRSITSKNQIILNYLIDCILNRNEQWQYENSSTNKSSCDWCTTSLKLNNLKTDLNISFGHFFQNDNPTQKDLIHIQNLFTTLKLPKMSYKIFTNENNLKNYFYKFVQIAQRKLFVVINESKFKTFKIWKTTSGLLRTTLIDYDEQVRNLNEYYPQKCVFFYPTLLSSSDWIDLNDKIISLELEQTEGNVFYKGIRLENHFKYVRVKSVKECFEKCSENDECMAVTYRPINKDGCHFYRKDEFKVVLDSEWVSASYENLFSYLKKI</sequence>
<evidence type="ECO:0000313" key="3">
    <source>
        <dbReference type="EMBL" id="CAF0961192.1"/>
    </source>
</evidence>
<dbReference type="SUPFAM" id="SSF57414">
    <property type="entry name" value="Hairpin loop containing domain-like"/>
    <property type="match status" value="1"/>
</dbReference>
<dbReference type="PROSITE" id="PS50948">
    <property type="entry name" value="PAN"/>
    <property type="match status" value="1"/>
</dbReference>
<dbReference type="EMBL" id="CAJNOC010002980">
    <property type="protein sequence ID" value="CAF0961192.1"/>
    <property type="molecule type" value="Genomic_DNA"/>
</dbReference>
<dbReference type="Pfam" id="PF00024">
    <property type="entry name" value="PAN_1"/>
    <property type="match status" value="1"/>
</dbReference>
<dbReference type="Proteomes" id="UP000663879">
    <property type="component" value="Unassembled WGS sequence"/>
</dbReference>
<dbReference type="OrthoDB" id="10403233at2759"/>
<proteinExistence type="predicted"/>
<feature type="signal peptide" evidence="1">
    <location>
        <begin position="1"/>
        <end position="18"/>
    </location>
</feature>
<reference evidence="3" key="1">
    <citation type="submission" date="2021-02" db="EMBL/GenBank/DDBJ databases">
        <authorList>
            <person name="Nowell W R."/>
        </authorList>
    </citation>
    <scope>NUCLEOTIDE SEQUENCE</scope>
    <source>
        <strain evidence="3">Ploen Becks lab</strain>
    </source>
</reference>
<dbReference type="InterPro" id="IPR003609">
    <property type="entry name" value="Pan_app"/>
</dbReference>
<feature type="chain" id="PRO_5032405894" description="Apple domain-containing protein" evidence="1">
    <location>
        <begin position="19"/>
        <end position="346"/>
    </location>
</feature>
<dbReference type="AlphaFoldDB" id="A0A814DW39"/>